<reference evidence="2 3" key="1">
    <citation type="submission" date="2023-11" db="EMBL/GenBank/DDBJ databases">
        <title>Halocaridina rubra genome assembly.</title>
        <authorList>
            <person name="Smith C."/>
        </authorList>
    </citation>
    <scope>NUCLEOTIDE SEQUENCE [LARGE SCALE GENOMIC DNA]</scope>
    <source>
        <strain evidence="2">EP-1</strain>
        <tissue evidence="2">Whole</tissue>
    </source>
</reference>
<comment type="caution">
    <text evidence="2">The sequence shown here is derived from an EMBL/GenBank/DDBJ whole genome shotgun (WGS) entry which is preliminary data.</text>
</comment>
<name>A0AAN8X7L4_HALRR</name>
<accession>A0AAN8X7L4</accession>
<keyword evidence="3" id="KW-1185">Reference proteome</keyword>
<sequence length="138" mass="14791">MSHELKYKSFFSSAFSYKINGSKLMIFSRPDTEHPLSPQDSVKSHSVSLNSDPSTPVTSSSFIHLSSPPLSRSLHPPPPPPGAAASAPSSTRPLSGFLSTHPPHVPKEKRSDTSSTNILAVFQCSVGPGKSTVIYVFK</sequence>
<dbReference type="AlphaFoldDB" id="A0AAN8X7L4"/>
<feature type="compositionally biased region" description="Low complexity" evidence="1">
    <location>
        <begin position="83"/>
        <end position="95"/>
    </location>
</feature>
<protein>
    <submittedName>
        <fullName evidence="2">Uncharacterized protein</fullName>
    </submittedName>
</protein>
<feature type="compositionally biased region" description="Low complexity" evidence="1">
    <location>
        <begin position="65"/>
        <end position="74"/>
    </location>
</feature>
<dbReference type="Proteomes" id="UP001381693">
    <property type="component" value="Unassembled WGS sequence"/>
</dbReference>
<gene>
    <name evidence="2" type="ORF">SK128_017281</name>
</gene>
<proteinExistence type="predicted"/>
<evidence type="ECO:0000313" key="2">
    <source>
        <dbReference type="EMBL" id="KAK7078032.1"/>
    </source>
</evidence>
<feature type="compositionally biased region" description="Polar residues" evidence="1">
    <location>
        <begin position="38"/>
        <end position="64"/>
    </location>
</feature>
<evidence type="ECO:0000256" key="1">
    <source>
        <dbReference type="SAM" id="MobiDB-lite"/>
    </source>
</evidence>
<feature type="non-terminal residue" evidence="2">
    <location>
        <position position="138"/>
    </location>
</feature>
<feature type="region of interest" description="Disordered" evidence="1">
    <location>
        <begin position="28"/>
        <end position="114"/>
    </location>
</feature>
<dbReference type="EMBL" id="JAXCGZ010008057">
    <property type="protein sequence ID" value="KAK7078032.1"/>
    <property type="molecule type" value="Genomic_DNA"/>
</dbReference>
<organism evidence="2 3">
    <name type="scientific">Halocaridina rubra</name>
    <name type="common">Hawaiian red shrimp</name>
    <dbReference type="NCBI Taxonomy" id="373956"/>
    <lineage>
        <taxon>Eukaryota</taxon>
        <taxon>Metazoa</taxon>
        <taxon>Ecdysozoa</taxon>
        <taxon>Arthropoda</taxon>
        <taxon>Crustacea</taxon>
        <taxon>Multicrustacea</taxon>
        <taxon>Malacostraca</taxon>
        <taxon>Eumalacostraca</taxon>
        <taxon>Eucarida</taxon>
        <taxon>Decapoda</taxon>
        <taxon>Pleocyemata</taxon>
        <taxon>Caridea</taxon>
        <taxon>Atyoidea</taxon>
        <taxon>Atyidae</taxon>
        <taxon>Halocaridina</taxon>
    </lineage>
</organism>
<evidence type="ECO:0000313" key="3">
    <source>
        <dbReference type="Proteomes" id="UP001381693"/>
    </source>
</evidence>